<evidence type="ECO:0000313" key="3">
    <source>
        <dbReference type="Proteomes" id="UP000518300"/>
    </source>
</evidence>
<dbReference type="SUPFAM" id="SSF49879">
    <property type="entry name" value="SMAD/FHA domain"/>
    <property type="match status" value="1"/>
</dbReference>
<dbReference type="Pfam" id="PF00498">
    <property type="entry name" value="FHA"/>
    <property type="match status" value="1"/>
</dbReference>
<name>A0A848LUD6_9BACT</name>
<dbReference type="InterPro" id="IPR050923">
    <property type="entry name" value="Cell_Proc_Reg/RNA_Proc"/>
</dbReference>
<evidence type="ECO:0000259" key="1">
    <source>
        <dbReference type="PROSITE" id="PS50006"/>
    </source>
</evidence>
<feature type="domain" description="FHA" evidence="1">
    <location>
        <begin position="115"/>
        <end position="166"/>
    </location>
</feature>
<proteinExistence type="predicted"/>
<dbReference type="AlphaFoldDB" id="A0A848LUD6"/>
<protein>
    <submittedName>
        <fullName evidence="2">FHA domain-containing protein</fullName>
    </submittedName>
</protein>
<dbReference type="InterPro" id="IPR008984">
    <property type="entry name" value="SMAD_FHA_dom_sf"/>
</dbReference>
<comment type="caution">
    <text evidence="2">The sequence shown here is derived from an EMBL/GenBank/DDBJ whole genome shotgun (WGS) entry which is preliminary data.</text>
</comment>
<dbReference type="PANTHER" id="PTHR23308">
    <property type="entry name" value="NUCLEAR INHIBITOR OF PROTEIN PHOSPHATASE-1"/>
    <property type="match status" value="1"/>
</dbReference>
<dbReference type="InterPro" id="IPR000253">
    <property type="entry name" value="FHA_dom"/>
</dbReference>
<dbReference type="Proteomes" id="UP000518300">
    <property type="component" value="Unassembled WGS sequence"/>
</dbReference>
<reference evidence="2 3" key="1">
    <citation type="submission" date="2020-04" db="EMBL/GenBank/DDBJ databases">
        <title>Draft genome of Pyxidicoccus fallax type strain.</title>
        <authorList>
            <person name="Whitworth D.E."/>
        </authorList>
    </citation>
    <scope>NUCLEOTIDE SEQUENCE [LARGE SCALE GENOMIC DNA]</scope>
    <source>
        <strain evidence="2 3">DSM 14698</strain>
    </source>
</reference>
<gene>
    <name evidence="2" type="ORF">HG543_41230</name>
</gene>
<dbReference type="Gene3D" id="2.60.200.20">
    <property type="match status" value="1"/>
</dbReference>
<organism evidence="2 3">
    <name type="scientific">Pyxidicoccus fallax</name>
    <dbReference type="NCBI Taxonomy" id="394095"/>
    <lineage>
        <taxon>Bacteria</taxon>
        <taxon>Pseudomonadati</taxon>
        <taxon>Myxococcota</taxon>
        <taxon>Myxococcia</taxon>
        <taxon>Myxococcales</taxon>
        <taxon>Cystobacterineae</taxon>
        <taxon>Myxococcaceae</taxon>
        <taxon>Pyxidicoccus</taxon>
    </lineage>
</organism>
<dbReference type="SMART" id="SM00240">
    <property type="entry name" value="FHA"/>
    <property type="match status" value="1"/>
</dbReference>
<sequence>MPRQGHCVPGKFVSEGVSGRNPRAQVGTSAVSRRRSVPVLHRLSTLASQLRVDREALLRGLHGPVLVWECVPAPATSLKRSVEGITQTGRRPQVRSVEPLVFEVRPRLPGGSSEVTVGRSPECDIVLSEPTVSRIHARFRREPHTGMWSVTDLESHNGTFQEGVLIVPGRPAPLFRRASLRLGGVELLFLQPCAFEQYVRASALPPPARLTRGG</sequence>
<keyword evidence="3" id="KW-1185">Reference proteome</keyword>
<dbReference type="PROSITE" id="PS50006">
    <property type="entry name" value="FHA_DOMAIN"/>
    <property type="match status" value="1"/>
</dbReference>
<accession>A0A848LUD6</accession>
<evidence type="ECO:0000313" key="2">
    <source>
        <dbReference type="EMBL" id="NMO21230.1"/>
    </source>
</evidence>
<dbReference type="EMBL" id="JABBJJ010000306">
    <property type="protein sequence ID" value="NMO21230.1"/>
    <property type="molecule type" value="Genomic_DNA"/>
</dbReference>
<dbReference type="CDD" id="cd00060">
    <property type="entry name" value="FHA"/>
    <property type="match status" value="1"/>
</dbReference>